<dbReference type="Pfam" id="PF23861">
    <property type="entry name" value="Ribophorin_II_2nd"/>
    <property type="match status" value="1"/>
</dbReference>
<evidence type="ECO:0000313" key="18">
    <source>
        <dbReference type="Proteomes" id="UP000625711"/>
    </source>
</evidence>
<feature type="domain" description="Ribophorin II third" evidence="14">
    <location>
        <begin position="371"/>
        <end position="485"/>
    </location>
</feature>
<accession>A0A834M1Q3</accession>
<dbReference type="PANTHER" id="PTHR12640">
    <property type="entry name" value="RIBOPHORIN II"/>
    <property type="match status" value="1"/>
</dbReference>
<evidence type="ECO:0000259" key="15">
    <source>
        <dbReference type="Pfam" id="PF23861"/>
    </source>
</evidence>
<evidence type="ECO:0000256" key="3">
    <source>
        <dbReference type="ARBA" id="ARBA00004922"/>
    </source>
</evidence>
<feature type="domain" description="Ribophorin II N-terminal" evidence="13">
    <location>
        <begin position="44"/>
        <end position="264"/>
    </location>
</feature>
<keyword evidence="7 12" id="KW-0732">Signal</keyword>
<dbReference type="Proteomes" id="UP000625711">
    <property type="component" value="Unassembled WGS sequence"/>
</dbReference>
<dbReference type="InterPro" id="IPR055373">
    <property type="entry name" value="Ribophorin_II_N"/>
</dbReference>
<organism evidence="17 18">
    <name type="scientific">Rhynchophorus ferrugineus</name>
    <name type="common">Red palm weevil</name>
    <name type="synonym">Curculio ferrugineus</name>
    <dbReference type="NCBI Taxonomy" id="354439"/>
    <lineage>
        <taxon>Eukaryota</taxon>
        <taxon>Metazoa</taxon>
        <taxon>Ecdysozoa</taxon>
        <taxon>Arthropoda</taxon>
        <taxon>Hexapoda</taxon>
        <taxon>Insecta</taxon>
        <taxon>Pterygota</taxon>
        <taxon>Neoptera</taxon>
        <taxon>Endopterygota</taxon>
        <taxon>Coleoptera</taxon>
        <taxon>Polyphaga</taxon>
        <taxon>Cucujiformia</taxon>
        <taxon>Curculionidae</taxon>
        <taxon>Dryophthorinae</taxon>
        <taxon>Rhynchophorus</taxon>
    </lineage>
</organism>
<feature type="domain" description="Ribophorin II C-terminal" evidence="16">
    <location>
        <begin position="510"/>
        <end position="605"/>
    </location>
</feature>
<evidence type="ECO:0000256" key="2">
    <source>
        <dbReference type="ARBA" id="ARBA00004477"/>
    </source>
</evidence>
<evidence type="ECO:0000256" key="10">
    <source>
        <dbReference type="ARBA" id="ARBA00023136"/>
    </source>
</evidence>
<evidence type="ECO:0000256" key="11">
    <source>
        <dbReference type="ARBA" id="ARBA00046750"/>
    </source>
</evidence>
<comment type="similarity">
    <text evidence="4 12">Belongs to the SWP1 family.</text>
</comment>
<keyword evidence="18" id="KW-1185">Reference proteome</keyword>
<comment type="caution">
    <text evidence="17">The sequence shown here is derived from an EMBL/GenBank/DDBJ whole genome shotgun (WGS) entry which is preliminary data.</text>
</comment>
<keyword evidence="9 12" id="KW-1133">Transmembrane helix</keyword>
<feature type="transmembrane region" description="Helical" evidence="12">
    <location>
        <begin position="553"/>
        <end position="571"/>
    </location>
</feature>
<evidence type="ECO:0000259" key="16">
    <source>
        <dbReference type="Pfam" id="PF25147"/>
    </source>
</evidence>
<evidence type="ECO:0000313" key="17">
    <source>
        <dbReference type="EMBL" id="KAF7264331.1"/>
    </source>
</evidence>
<dbReference type="UniPathway" id="UPA00378"/>
<evidence type="ECO:0000256" key="7">
    <source>
        <dbReference type="ARBA" id="ARBA00022729"/>
    </source>
</evidence>
<evidence type="ECO:0000256" key="12">
    <source>
        <dbReference type="RuleBase" id="RU366029"/>
    </source>
</evidence>
<dbReference type="AlphaFoldDB" id="A0A834M1Q3"/>
<comment type="subunit">
    <text evidence="11">Component of the oligosaccharyltransferase (OST) complex. OST exists in two different complex forms which contain common core subunits RPN1, RPN2, OST48, OST4, DAD1 and TMEM258, either STT3A or STT3B as catalytic subunits, and form-specific accessory subunits. STT3A complex assembly occurs through the formation of 3 subcomplexes. Subcomplex 1 contains RPN1 and TMEM258, subcomplex 2 contains the STT3A-specific subunits STT3A, DC2/OSTC, and KCP2 as well as the core subunit OST4, and subcomplex 3 contains RPN2, DAD1, and OST48. The STT3A complex can form stable complexes with the Sec61 complex or with both the Sec61 and TRAP complexes. Interacts with DDI2. Interacts with TMEM35A/NACHO.</text>
</comment>
<feature type="chain" id="PRO_5033109013" description="Dolichyl-diphosphooligosaccharide--protein glycosyltransferase subunit 2" evidence="12">
    <location>
        <begin position="22"/>
        <end position="613"/>
    </location>
</feature>
<dbReference type="OrthoDB" id="432292at2759"/>
<dbReference type="PANTHER" id="PTHR12640:SF0">
    <property type="entry name" value="DOLICHYL-DIPHOSPHOOLIGOSACCHARIDE--PROTEIN GLYCOSYLTRANSFERASE SUBUNIT 2"/>
    <property type="match status" value="1"/>
</dbReference>
<sequence length="613" mass="66609">MSLKPILALLLFTIFCTTSHGSIGGYVCPYSRKKFIDIATKALNADSEDISLTYFGANSYKLLSESVPNNLKTASCEKLSKTFKPTLEFNLLFYGVKASKSLGCDFKLPVDDILKRSQAALQSDTSSISDIRYAAEILTSLGQQIQNPTKVAGLIQTQLKVDDSVLNLGYALHVTALLKSAGNFITDRIEDVVVQADEIDGKMLQWEGGLSTTSEILTGLLKFPTSNQLTQAQADKFANYLLSRSTVQTPKGVSALLEAATALSASKVSPVSISIAGSASVTLDKPELKIQVSNIFGQPLKPAVTPVVAHSGTRIADDVVVLAKQPLAPGTKESEFILPLKLDPGFYKILINAGSHSATIQARVLGPVEVKNFEIGLSDADGSSVPKLEKVVFPNKISKNLQGDSGQNLLVKFTLSRQVHQAFLRLSAGKKEIIFVAGYESNNQYKVEADLGQELPISDTFTIELIIGDSIITNPFRWNLGEIEVKISGKASKAAPKIVRGPKPEIKHMFREPDKRPAKVVSLFFTVLTLAPFLVLLILWAKIGVNFKNFTPLAIPFHIGFGAILGLFVLFWLNLNMFSTCAYLIPVGGFTFFAGHKLLSHMARTKKPEKSDK</sequence>
<comment type="function">
    <text evidence="1 12">Subunit of the oligosaccharyl transferase (OST) complex that catalyzes the initial transfer of a defined glycan (Glc(3)Man(9)GlcNAc(2) in eukaryotes) from the lipid carrier dolichol-pyrophosphate to an asparagine residue within an Asn-X-Ser/Thr consensus motif in nascent polypeptide chains, the first step in protein N-glycosylation. N-glycosylation occurs cotranslationally and the complex associates with the Sec61 complex at the channel-forming translocon complex that mediates protein translocation across the endoplasmic reticulum (ER). All subunits are required for a maximal enzyme activity.</text>
</comment>
<keyword evidence="8 12" id="KW-0256">Endoplasmic reticulum</keyword>
<protein>
    <recommendedName>
        <fullName evidence="5 12">Dolichyl-diphosphooligosaccharide--protein glycosyltransferase subunit 2</fullName>
    </recommendedName>
    <alternativeName>
        <fullName evidence="12">Ribophorin-2</fullName>
    </alternativeName>
</protein>
<keyword evidence="10 12" id="KW-0472">Membrane</keyword>
<proteinExistence type="inferred from homology"/>
<gene>
    <name evidence="17" type="ORF">GWI33_000300</name>
</gene>
<keyword evidence="6 12" id="KW-0812">Transmembrane</keyword>
<dbReference type="InterPro" id="IPR055375">
    <property type="entry name" value="Ribophorin_II_2nd"/>
</dbReference>
<dbReference type="InterPro" id="IPR056790">
    <property type="entry name" value="Ribophorin_II_C"/>
</dbReference>
<comment type="subcellular location">
    <subcellularLocation>
        <location evidence="2 12">Endoplasmic reticulum membrane</location>
        <topology evidence="2 12">Multi-pass membrane protein</topology>
    </subcellularLocation>
</comment>
<feature type="signal peptide" evidence="12">
    <location>
        <begin position="1"/>
        <end position="21"/>
    </location>
</feature>
<dbReference type="InterPro" id="IPR008814">
    <property type="entry name" value="Swp1"/>
</dbReference>
<evidence type="ECO:0000259" key="13">
    <source>
        <dbReference type="Pfam" id="PF05817"/>
    </source>
</evidence>
<dbReference type="GO" id="GO:0008250">
    <property type="term" value="C:oligosaccharyltransferase complex"/>
    <property type="evidence" value="ECO:0007669"/>
    <property type="project" value="UniProtKB-UniRule"/>
</dbReference>
<evidence type="ECO:0000256" key="4">
    <source>
        <dbReference type="ARBA" id="ARBA00009038"/>
    </source>
</evidence>
<evidence type="ECO:0000256" key="8">
    <source>
        <dbReference type="ARBA" id="ARBA00022824"/>
    </source>
</evidence>
<reference evidence="17" key="1">
    <citation type="submission" date="2020-08" db="EMBL/GenBank/DDBJ databases">
        <title>Genome sequencing and assembly of the red palm weevil Rhynchophorus ferrugineus.</title>
        <authorList>
            <person name="Dias G.B."/>
            <person name="Bergman C.M."/>
            <person name="Manee M."/>
        </authorList>
    </citation>
    <scope>NUCLEOTIDE SEQUENCE</scope>
    <source>
        <strain evidence="17">AA-2017</strain>
        <tissue evidence="17">Whole larva</tissue>
    </source>
</reference>
<dbReference type="Pfam" id="PF23860">
    <property type="entry name" value="Ribophorin_II_3rd"/>
    <property type="match status" value="1"/>
</dbReference>
<name>A0A834M1Q3_RHYFE</name>
<dbReference type="EMBL" id="JAACXV010017531">
    <property type="protein sequence ID" value="KAF7264331.1"/>
    <property type="molecule type" value="Genomic_DNA"/>
</dbReference>
<dbReference type="InterPro" id="IPR055374">
    <property type="entry name" value="Ribophorin_II_3rd"/>
</dbReference>
<evidence type="ECO:0000256" key="6">
    <source>
        <dbReference type="ARBA" id="ARBA00022692"/>
    </source>
</evidence>
<evidence type="ECO:0000256" key="5">
    <source>
        <dbReference type="ARBA" id="ARBA00017612"/>
    </source>
</evidence>
<dbReference type="Pfam" id="PF05817">
    <property type="entry name" value="Ribophorin_II"/>
    <property type="match status" value="1"/>
</dbReference>
<dbReference type="Pfam" id="PF25147">
    <property type="entry name" value="Ribophorin_II_C"/>
    <property type="match status" value="1"/>
</dbReference>
<evidence type="ECO:0000259" key="14">
    <source>
        <dbReference type="Pfam" id="PF23860"/>
    </source>
</evidence>
<feature type="domain" description="Ribophorin II second" evidence="15">
    <location>
        <begin position="271"/>
        <end position="360"/>
    </location>
</feature>
<dbReference type="GO" id="GO:0006487">
    <property type="term" value="P:protein N-linked glycosylation"/>
    <property type="evidence" value="ECO:0007669"/>
    <property type="project" value="UniProtKB-UniRule"/>
</dbReference>
<comment type="pathway">
    <text evidence="3 12">Protein modification; protein glycosylation.</text>
</comment>
<evidence type="ECO:0000256" key="9">
    <source>
        <dbReference type="ARBA" id="ARBA00022989"/>
    </source>
</evidence>
<feature type="transmembrane region" description="Helical" evidence="12">
    <location>
        <begin position="520"/>
        <end position="541"/>
    </location>
</feature>
<evidence type="ECO:0000256" key="1">
    <source>
        <dbReference type="ARBA" id="ARBA00002791"/>
    </source>
</evidence>